<organism evidence="2 3">
    <name type="scientific">Palleronia sediminis</name>
    <dbReference type="NCBI Taxonomy" id="2547833"/>
    <lineage>
        <taxon>Bacteria</taxon>
        <taxon>Pseudomonadati</taxon>
        <taxon>Pseudomonadota</taxon>
        <taxon>Alphaproteobacteria</taxon>
        <taxon>Rhodobacterales</taxon>
        <taxon>Roseobacteraceae</taxon>
        <taxon>Palleronia</taxon>
    </lineage>
</organism>
<feature type="transmembrane region" description="Helical" evidence="1">
    <location>
        <begin position="531"/>
        <end position="557"/>
    </location>
</feature>
<protein>
    <submittedName>
        <fullName evidence="2">Efflux RND transporter permease subunit</fullName>
    </submittedName>
</protein>
<dbReference type="RefSeq" id="WP_133397320.1">
    <property type="nucleotide sequence ID" value="NZ_SNAA01000013.1"/>
</dbReference>
<keyword evidence="1" id="KW-1133">Transmembrane helix</keyword>
<keyword evidence="1" id="KW-0812">Transmembrane</keyword>
<dbReference type="EMBL" id="SNAA01000013">
    <property type="protein sequence ID" value="TDL78196.1"/>
    <property type="molecule type" value="Genomic_DNA"/>
</dbReference>
<dbReference type="InterPro" id="IPR027463">
    <property type="entry name" value="AcrB_DN_DC_subdom"/>
</dbReference>
<feature type="transmembrane region" description="Helical" evidence="1">
    <location>
        <begin position="931"/>
        <end position="955"/>
    </location>
</feature>
<dbReference type="PANTHER" id="PTHR32063">
    <property type="match status" value="1"/>
</dbReference>
<dbReference type="Gene3D" id="1.20.1640.10">
    <property type="entry name" value="Multidrug efflux transporter AcrB transmembrane domain"/>
    <property type="match status" value="2"/>
</dbReference>
<dbReference type="AlphaFoldDB" id="A0A4R6AAB1"/>
<feature type="transmembrane region" description="Helical" evidence="1">
    <location>
        <begin position="432"/>
        <end position="450"/>
    </location>
</feature>
<dbReference type="PRINTS" id="PR00702">
    <property type="entry name" value="ACRIFLAVINRP"/>
</dbReference>
<name>A0A4R6AAB1_9RHOB</name>
<feature type="transmembrane region" description="Helical" evidence="1">
    <location>
        <begin position="905"/>
        <end position="925"/>
    </location>
</feature>
<dbReference type="PANTHER" id="PTHR32063:SF33">
    <property type="entry name" value="RND SUPERFAMILY EFFLUX PUMP PERMEASE COMPONENT"/>
    <property type="match status" value="1"/>
</dbReference>
<feature type="transmembrane region" description="Helical" evidence="1">
    <location>
        <begin position="456"/>
        <end position="479"/>
    </location>
</feature>
<dbReference type="InterPro" id="IPR001036">
    <property type="entry name" value="Acrflvin-R"/>
</dbReference>
<feature type="transmembrane region" description="Helical" evidence="1">
    <location>
        <begin position="976"/>
        <end position="996"/>
    </location>
</feature>
<reference evidence="2 3" key="1">
    <citation type="submission" date="2019-03" db="EMBL/GenBank/DDBJ databases">
        <title>Primorskyibacter sp. SS33 isolated from sediments.</title>
        <authorList>
            <person name="Xunke S."/>
        </authorList>
    </citation>
    <scope>NUCLEOTIDE SEQUENCE [LARGE SCALE GENOMIC DNA]</scope>
    <source>
        <strain evidence="2 3">SS33</strain>
    </source>
</reference>
<dbReference type="Pfam" id="PF00873">
    <property type="entry name" value="ACR_tran"/>
    <property type="match status" value="1"/>
</dbReference>
<dbReference type="GO" id="GO:0042910">
    <property type="term" value="F:xenobiotic transmembrane transporter activity"/>
    <property type="evidence" value="ECO:0007669"/>
    <property type="project" value="TreeGrafter"/>
</dbReference>
<keyword evidence="3" id="KW-1185">Reference proteome</keyword>
<evidence type="ECO:0000313" key="2">
    <source>
        <dbReference type="EMBL" id="TDL78196.1"/>
    </source>
</evidence>
<comment type="caution">
    <text evidence="2">The sequence shown here is derived from an EMBL/GenBank/DDBJ whole genome shotgun (WGS) entry which is preliminary data.</text>
</comment>
<dbReference type="SUPFAM" id="SSF82866">
    <property type="entry name" value="Multidrug efflux transporter AcrB transmembrane domain"/>
    <property type="match status" value="2"/>
</dbReference>
<dbReference type="Gene3D" id="3.30.70.1440">
    <property type="entry name" value="Multidrug efflux transporter AcrB pore domain"/>
    <property type="match status" value="1"/>
</dbReference>
<sequence>MRGLIRWFLDNPVATNLLLMAIVAAGIASALSTTIRTFPEIATRAVTVTVAYPGATPTEISDAILVPIEERLQGLEGVRKLTGTAQPNLGTVTAELTSGANMSTVKDDIETEVGRISTFPTEAEQPRISEVDPTELAVQFAIWGDVPQTTLKALAERARDDLTALPEISQVSISGVPVDLIEVTVDRDTLRAYGMGLTDLGQRLASETLSLSAGTIDTGDSDIQVRTVGEAESPDTLRDKILFTSDAGGTVKLGEIARIRDILADTNVSATISGKSAVFVSVNRAGSEQVLTVADAATRYLDQELMPNLPPAVEAAVWRDEADSLRGRINLLAKNGAIGAALIVLILMMFLDLRVAGWVAAGVVISFIGAFIPMAIFGSTINQLSLFGFILALGIVVDDAIVVGEETYGELEGDGDPEGASRRAIMRVWRPIVFSVTTTILAFTPLLFLPGSSGSFISPVAAVVIFILFMSLIECFFILPRHLQTVRMREPRKYSPRRLTEAMRRWVDRGFRKFREGPLRRLVRGSVNHPVFTVVVCVALGVATAGLLAGGVVRVVFFPAIEGNFVTAELNLPDGTSATETLLRAQEFIDAASAAAEQVASAELLQNTSVSIGFASAGGGGGGGTSVNPGSTARIEAKLADASSRDVSSEAFKNAWREAVGEVPGAREVIFSSSILGVGAPVVIQVAAETEEVRDAATARLREALAARSGVFDIRDDRVSAAQEIAISLKPAARVYDVSLEGLANEIRAAFYGFTVDQFARNQEEVDIRLRLVDDQRDSVADLLALQIPTGPEAETPGLVPISILADLSFRPAPTSITRLNGQSITTLQADVDNAVTTGGAETSYLMSEIVPGLEDDYPDLRVTTGGEQEEAGRFGSALALNFGLTLLAIYGTLALAFGSYARPFIVLGVIPFGFFGAVIGHAALGLNVTLLSMFGIIGLSGVIVNAALLIVDFIQSNEAEGMDPFDAIVEATLSRFRPVILTTLTTFFGIAPLILEPSVQAQFLIPTAVALGFGVLFASLIQMVIVPAYASLYAMGRRRIQGRAQQPARA</sequence>
<dbReference type="OrthoDB" id="174266at2"/>
<dbReference type="SUPFAM" id="SSF82714">
    <property type="entry name" value="Multidrug efflux transporter AcrB TolC docking domain, DN and DC subdomains"/>
    <property type="match status" value="2"/>
</dbReference>
<dbReference type="SUPFAM" id="SSF82693">
    <property type="entry name" value="Multidrug efflux transporter AcrB pore domain, PN1, PN2, PC1 and PC2 subdomains"/>
    <property type="match status" value="2"/>
</dbReference>
<feature type="transmembrane region" description="Helical" evidence="1">
    <location>
        <begin position="358"/>
        <end position="378"/>
    </location>
</feature>
<evidence type="ECO:0000256" key="1">
    <source>
        <dbReference type="SAM" id="Phobius"/>
    </source>
</evidence>
<feature type="transmembrane region" description="Helical" evidence="1">
    <location>
        <begin position="879"/>
        <end position="898"/>
    </location>
</feature>
<accession>A0A4R6AAB1</accession>
<dbReference type="Gene3D" id="3.30.70.1320">
    <property type="entry name" value="Multidrug efflux transporter AcrB pore domain like"/>
    <property type="match status" value="1"/>
</dbReference>
<feature type="transmembrane region" description="Helical" evidence="1">
    <location>
        <begin position="1008"/>
        <end position="1031"/>
    </location>
</feature>
<dbReference type="Proteomes" id="UP000295701">
    <property type="component" value="Unassembled WGS sequence"/>
</dbReference>
<dbReference type="Gene3D" id="3.30.70.1430">
    <property type="entry name" value="Multidrug efflux transporter AcrB pore domain"/>
    <property type="match status" value="2"/>
</dbReference>
<proteinExistence type="predicted"/>
<dbReference type="GO" id="GO:0005886">
    <property type="term" value="C:plasma membrane"/>
    <property type="evidence" value="ECO:0007669"/>
    <property type="project" value="TreeGrafter"/>
</dbReference>
<gene>
    <name evidence="2" type="ORF">E2L08_11930</name>
</gene>
<feature type="transmembrane region" description="Helical" evidence="1">
    <location>
        <begin position="331"/>
        <end position="351"/>
    </location>
</feature>
<evidence type="ECO:0000313" key="3">
    <source>
        <dbReference type="Proteomes" id="UP000295701"/>
    </source>
</evidence>
<keyword evidence="1" id="KW-0472">Membrane</keyword>
<dbReference type="Gene3D" id="3.30.2090.10">
    <property type="entry name" value="Multidrug efflux transporter AcrB TolC docking domain, DN and DC subdomains"/>
    <property type="match status" value="2"/>
</dbReference>